<name>K6DKY7_9BACI</name>
<dbReference type="SMART" id="SM01118">
    <property type="entry name" value="CYTH"/>
    <property type="match status" value="1"/>
</dbReference>
<evidence type="ECO:0000313" key="2">
    <source>
        <dbReference type="EMBL" id="EKN68828.1"/>
    </source>
</evidence>
<accession>K6DKY7</accession>
<comment type="caution">
    <text evidence="2">The sequence shown here is derived from an EMBL/GenBank/DDBJ whole genome shotgun (WGS) entry which is preliminary data.</text>
</comment>
<dbReference type="Gene3D" id="2.40.320.10">
    <property type="entry name" value="Hypothetical Protein Pfu-838710-001"/>
    <property type="match status" value="1"/>
</dbReference>
<dbReference type="AlphaFoldDB" id="K6DKY7"/>
<dbReference type="SUPFAM" id="SSF55154">
    <property type="entry name" value="CYTH-like phosphatases"/>
    <property type="match status" value="1"/>
</dbReference>
<organism evidence="2 3">
    <name type="scientific">Neobacillus bataviensis LMG 21833</name>
    <dbReference type="NCBI Taxonomy" id="1117379"/>
    <lineage>
        <taxon>Bacteria</taxon>
        <taxon>Bacillati</taxon>
        <taxon>Bacillota</taxon>
        <taxon>Bacilli</taxon>
        <taxon>Bacillales</taxon>
        <taxon>Bacillaceae</taxon>
        <taxon>Neobacillus</taxon>
    </lineage>
</organism>
<dbReference type="EMBL" id="AJLS01000063">
    <property type="protein sequence ID" value="EKN68828.1"/>
    <property type="molecule type" value="Genomic_DNA"/>
</dbReference>
<feature type="domain" description="CYTH" evidence="1">
    <location>
        <begin position="4"/>
        <end position="192"/>
    </location>
</feature>
<dbReference type="eggNOG" id="COG4116">
    <property type="taxonomic scope" value="Bacteria"/>
</dbReference>
<dbReference type="PIRSF" id="PIRSF012526">
    <property type="entry name" value="CYTH_UCP012526"/>
    <property type="match status" value="1"/>
</dbReference>
<evidence type="ECO:0000259" key="1">
    <source>
        <dbReference type="PROSITE" id="PS51707"/>
    </source>
</evidence>
<reference evidence="2 3" key="1">
    <citation type="journal article" date="2012" name="Front. Microbiol.">
        <title>Redundancy and modularity in membrane-associated dissimilatory nitrate reduction in Bacillus.</title>
        <authorList>
            <person name="Heylen K."/>
            <person name="Keltjens J."/>
        </authorList>
    </citation>
    <scope>NUCLEOTIDE SEQUENCE [LARGE SCALE GENOMIC DNA]</scope>
    <source>
        <strain evidence="3">LMG 21833T</strain>
    </source>
</reference>
<protein>
    <recommendedName>
        <fullName evidence="1">CYTH domain-containing protein</fullName>
    </recommendedName>
</protein>
<dbReference type="CDD" id="cd07762">
    <property type="entry name" value="CYTH-like_Pase_1"/>
    <property type="match status" value="1"/>
</dbReference>
<dbReference type="InterPro" id="IPR033469">
    <property type="entry name" value="CYTH-like_dom_sf"/>
</dbReference>
<dbReference type="PROSITE" id="PS51707">
    <property type="entry name" value="CYTH"/>
    <property type="match status" value="1"/>
</dbReference>
<proteinExistence type="predicted"/>
<dbReference type="RefSeq" id="WP_007085469.1">
    <property type="nucleotide sequence ID" value="NZ_AJLS01000063.1"/>
</dbReference>
<evidence type="ECO:0000313" key="3">
    <source>
        <dbReference type="Proteomes" id="UP000006316"/>
    </source>
</evidence>
<dbReference type="OrthoDB" id="384378at2"/>
<keyword evidence="3" id="KW-1185">Reference proteome</keyword>
<dbReference type="PATRIC" id="fig|1117379.3.peg.2559"/>
<dbReference type="Pfam" id="PF01928">
    <property type="entry name" value="CYTH"/>
    <property type="match status" value="1"/>
</dbReference>
<gene>
    <name evidence="2" type="ORF">BABA_12276</name>
</gene>
<sequence>MSQNIEIEFKNMLTHIEYERLLKAFNIDKSQIFSQENHYFDTVDFALKSTGAALRIRKKADAFEMTLKQPAAVGLLETNQKISENQACNSIKLGKLPSGEIQQLIEDQKISFSKIQYFGLLTTNRAEVEYKNGLLVLDHSSYLTKEDYELEYEVENYSEGLKVFKELLAQFMIPERKTDNKIRRFYQQKYSQSDSSHC</sequence>
<dbReference type="InterPro" id="IPR023577">
    <property type="entry name" value="CYTH_domain"/>
</dbReference>
<dbReference type="STRING" id="1117379.BABA_12276"/>
<dbReference type="InterPro" id="IPR009195">
    <property type="entry name" value="Uncharacterised_YjbK"/>
</dbReference>
<dbReference type="Proteomes" id="UP000006316">
    <property type="component" value="Unassembled WGS sequence"/>
</dbReference>